<evidence type="ECO:0000259" key="3">
    <source>
        <dbReference type="PROSITE" id="PS50110"/>
    </source>
</evidence>
<dbReference type="SUPFAM" id="SSF52172">
    <property type="entry name" value="CheY-like"/>
    <property type="match status" value="1"/>
</dbReference>
<evidence type="ECO:0000313" key="5">
    <source>
        <dbReference type="Proteomes" id="UP000245073"/>
    </source>
</evidence>
<dbReference type="InterPro" id="IPR050595">
    <property type="entry name" value="Bact_response_regulator"/>
</dbReference>
<gene>
    <name evidence="4" type="ORF">DDF67_05155</name>
</gene>
<dbReference type="InterPro" id="IPR001789">
    <property type="entry name" value="Sig_transdc_resp-reg_receiver"/>
</dbReference>
<dbReference type="GO" id="GO:0000160">
    <property type="term" value="P:phosphorelay signal transduction system"/>
    <property type="evidence" value="ECO:0007669"/>
    <property type="project" value="InterPro"/>
</dbReference>
<keyword evidence="1 2" id="KW-0597">Phosphoprotein</keyword>
<dbReference type="Pfam" id="PF00072">
    <property type="entry name" value="Response_reg"/>
    <property type="match status" value="1"/>
</dbReference>
<dbReference type="SMART" id="SM00448">
    <property type="entry name" value="REC"/>
    <property type="match status" value="1"/>
</dbReference>
<dbReference type="PANTHER" id="PTHR44591:SF3">
    <property type="entry name" value="RESPONSE REGULATORY DOMAIN-CONTAINING PROTEIN"/>
    <property type="match status" value="1"/>
</dbReference>
<evidence type="ECO:0000256" key="2">
    <source>
        <dbReference type="PROSITE-ProRule" id="PRU00169"/>
    </source>
</evidence>
<keyword evidence="5" id="KW-1185">Reference proteome</keyword>
<dbReference type="OrthoDB" id="9784719at2"/>
<dbReference type="Gene3D" id="3.40.50.2300">
    <property type="match status" value="1"/>
</dbReference>
<protein>
    <recommendedName>
        <fullName evidence="3">Response regulatory domain-containing protein</fullName>
    </recommendedName>
</protein>
<accession>A0A2T9K9V6</accession>
<feature type="modified residue" description="4-aspartylphosphate" evidence="2">
    <location>
        <position position="61"/>
    </location>
</feature>
<evidence type="ECO:0000313" key="4">
    <source>
        <dbReference type="EMBL" id="PVM92754.1"/>
    </source>
</evidence>
<feature type="domain" description="Response regulatory" evidence="3">
    <location>
        <begin position="11"/>
        <end position="121"/>
    </location>
</feature>
<dbReference type="EMBL" id="QDKQ01000024">
    <property type="protein sequence ID" value="PVM92754.1"/>
    <property type="molecule type" value="Genomic_DNA"/>
</dbReference>
<reference evidence="4 5" key="1">
    <citation type="submission" date="2018-04" db="EMBL/GenBank/DDBJ databases">
        <title>The genome sequence of Caulobacter sp. 744.</title>
        <authorList>
            <person name="Gao J."/>
            <person name="Sun J."/>
        </authorList>
    </citation>
    <scope>NUCLEOTIDE SEQUENCE [LARGE SCALE GENOMIC DNA]</scope>
    <source>
        <strain evidence="4 5">774</strain>
    </source>
</reference>
<organism evidence="4 5">
    <name type="scientific">Caulobacter endophyticus</name>
    <dbReference type="NCBI Taxonomy" id="2172652"/>
    <lineage>
        <taxon>Bacteria</taxon>
        <taxon>Pseudomonadati</taxon>
        <taxon>Pseudomonadota</taxon>
        <taxon>Alphaproteobacteria</taxon>
        <taxon>Caulobacterales</taxon>
        <taxon>Caulobacteraceae</taxon>
        <taxon>Caulobacter</taxon>
    </lineage>
</organism>
<dbReference type="RefSeq" id="WP_109099862.1">
    <property type="nucleotide sequence ID" value="NZ_QDKQ01000024.1"/>
</dbReference>
<name>A0A2T9K9V6_9CAUL</name>
<dbReference type="PANTHER" id="PTHR44591">
    <property type="entry name" value="STRESS RESPONSE REGULATOR PROTEIN 1"/>
    <property type="match status" value="1"/>
</dbReference>
<sequence length="126" mass="13395">MTAAAGRRGATLLVVEDEPIVRMVASDHLRDADYIVLEAGSALEALAMLEHHGPIALVFTDIDMPGPIDGLGLQRIVGQRWPDIAVLITSGLHGPTGPDASPFLAKPYDLSKLVRLVEALLRSAHA</sequence>
<evidence type="ECO:0000256" key="1">
    <source>
        <dbReference type="ARBA" id="ARBA00022553"/>
    </source>
</evidence>
<dbReference type="InterPro" id="IPR011006">
    <property type="entry name" value="CheY-like_superfamily"/>
</dbReference>
<dbReference type="PROSITE" id="PS50110">
    <property type="entry name" value="RESPONSE_REGULATORY"/>
    <property type="match status" value="1"/>
</dbReference>
<comment type="caution">
    <text evidence="4">The sequence shown here is derived from an EMBL/GenBank/DDBJ whole genome shotgun (WGS) entry which is preliminary data.</text>
</comment>
<dbReference type="Proteomes" id="UP000245073">
    <property type="component" value="Unassembled WGS sequence"/>
</dbReference>
<dbReference type="AlphaFoldDB" id="A0A2T9K9V6"/>
<proteinExistence type="predicted"/>